<dbReference type="EMBL" id="ATBP01000011">
    <property type="protein sequence ID" value="ETR74331.1"/>
    <property type="molecule type" value="Genomic_DNA"/>
</dbReference>
<accession>A0A1V1PHF8</accession>
<dbReference type="InterPro" id="IPR027417">
    <property type="entry name" value="P-loop_NTPase"/>
</dbReference>
<dbReference type="Pfam" id="PF20703">
    <property type="entry name" value="nSTAND1"/>
    <property type="match status" value="1"/>
</dbReference>
<gene>
    <name evidence="2" type="ORF">OMM_00281</name>
</gene>
<feature type="domain" description="Novel STAND NTPase 1" evidence="1">
    <location>
        <begin position="12"/>
        <end position="336"/>
    </location>
</feature>
<evidence type="ECO:0000313" key="2">
    <source>
        <dbReference type="EMBL" id="ETR74331.1"/>
    </source>
</evidence>
<dbReference type="SUPFAM" id="SSF52540">
    <property type="entry name" value="P-loop containing nucleoside triphosphate hydrolases"/>
    <property type="match status" value="1"/>
</dbReference>
<evidence type="ECO:0000259" key="1">
    <source>
        <dbReference type="Pfam" id="PF20703"/>
    </source>
</evidence>
<proteinExistence type="predicted"/>
<sequence length="353" mass="40200">MPEKNSIQMECPYKGLISYNVQDADIFFGRSRWIQAIYDDLNQKPFVALTGASGSGKTSLINGGLIPRLQNEHIWQIAAFRPKESPFYELSKALIPFLAANLSPFDQNKEISRLAEGFRLKHVSLFDVSKDILEKQSPDSKLLLIIDQFEELYALCPLDEEKDLFLELLLNAVTLSHEQPTPYFNVLISLRADFLGQILSHRRMSTYLSDADHKLAPMSPEELREAIELPAQKKNTILEPGLADYILKTCIPTNIPLPLISFSLQCLWEKEHASSLTIRGFEEMGATELALTNYTEAIYENLSKKDKTRTREIFLRLVSPGEGTEDVRCMINRNEMISRNWPLINFLLKKGCS</sequence>
<organism evidence="2 3">
    <name type="scientific">Candidatus Magnetoglobus multicellularis str. Araruama</name>
    <dbReference type="NCBI Taxonomy" id="890399"/>
    <lineage>
        <taxon>Bacteria</taxon>
        <taxon>Pseudomonadati</taxon>
        <taxon>Thermodesulfobacteriota</taxon>
        <taxon>Desulfobacteria</taxon>
        <taxon>Desulfobacterales</taxon>
        <taxon>Desulfobacteraceae</taxon>
        <taxon>Candidatus Magnetoglobus</taxon>
    </lineage>
</organism>
<dbReference type="Gene3D" id="3.40.50.300">
    <property type="entry name" value="P-loop containing nucleotide triphosphate hydrolases"/>
    <property type="match status" value="1"/>
</dbReference>
<dbReference type="Proteomes" id="UP000189670">
    <property type="component" value="Unassembled WGS sequence"/>
</dbReference>
<protein>
    <recommendedName>
        <fullName evidence="1">Novel STAND NTPase 1 domain-containing protein</fullName>
    </recommendedName>
</protein>
<dbReference type="AlphaFoldDB" id="A0A1V1PHF8"/>
<evidence type="ECO:0000313" key="3">
    <source>
        <dbReference type="Proteomes" id="UP000189670"/>
    </source>
</evidence>
<comment type="caution">
    <text evidence="2">The sequence shown here is derived from an EMBL/GenBank/DDBJ whole genome shotgun (WGS) entry which is preliminary data.</text>
</comment>
<reference evidence="3" key="1">
    <citation type="submission" date="2012-11" db="EMBL/GenBank/DDBJ databases">
        <authorList>
            <person name="Lucero-Rivera Y.E."/>
            <person name="Tovar-Ramirez D."/>
        </authorList>
    </citation>
    <scope>NUCLEOTIDE SEQUENCE [LARGE SCALE GENOMIC DNA]</scope>
    <source>
        <strain evidence="3">Araruama</strain>
    </source>
</reference>
<dbReference type="InterPro" id="IPR049052">
    <property type="entry name" value="nSTAND1"/>
</dbReference>
<name>A0A1V1PHF8_9BACT</name>